<gene>
    <name evidence="2" type="ORF">PV05_08504</name>
</gene>
<evidence type="ECO:0000313" key="2">
    <source>
        <dbReference type="EMBL" id="KIW52892.1"/>
    </source>
</evidence>
<dbReference type="InterPro" id="IPR045518">
    <property type="entry name" value="2EXR"/>
</dbReference>
<reference evidence="2 3" key="1">
    <citation type="submission" date="2015-01" db="EMBL/GenBank/DDBJ databases">
        <title>The Genome Sequence of Exophiala xenobiotica CBS118157.</title>
        <authorList>
            <consortium name="The Broad Institute Genomics Platform"/>
            <person name="Cuomo C."/>
            <person name="de Hoog S."/>
            <person name="Gorbushina A."/>
            <person name="Stielow B."/>
            <person name="Teixiera M."/>
            <person name="Abouelleil A."/>
            <person name="Chapman S.B."/>
            <person name="Priest M."/>
            <person name="Young S.K."/>
            <person name="Wortman J."/>
            <person name="Nusbaum C."/>
            <person name="Birren B."/>
        </authorList>
    </citation>
    <scope>NUCLEOTIDE SEQUENCE [LARGE SCALE GENOMIC DNA]</scope>
    <source>
        <strain evidence="2 3">CBS 118157</strain>
    </source>
</reference>
<dbReference type="EMBL" id="KN847321">
    <property type="protein sequence ID" value="KIW52892.1"/>
    <property type="molecule type" value="Genomic_DNA"/>
</dbReference>
<dbReference type="Pfam" id="PF20150">
    <property type="entry name" value="2EXR"/>
    <property type="match status" value="1"/>
</dbReference>
<protein>
    <recommendedName>
        <fullName evidence="1">2EXR domain-containing protein</fullName>
    </recommendedName>
</protein>
<dbReference type="Proteomes" id="UP000054342">
    <property type="component" value="Unassembled WGS sequence"/>
</dbReference>
<keyword evidence="3" id="KW-1185">Reference proteome</keyword>
<sequence length="190" mass="22134">MSLLALPPEIRVQIWSYIVRPTVIHPCTCADKALQCHQANHNHNHNHVEDEDENCCQSTALPYTYNYCDNQLLRVNRLIFNEAQPLFDKTEKERIYVLCNNLCLGNFAKSLTEGEWKSVRHLRVDLFVGWGNDCRDDWFLGQSHRWAKRYVAGALSKYEDQGRQIVVVPAEEVKEDFNGRRTLTVDIHFS</sequence>
<accession>A0A0D2CS80</accession>
<evidence type="ECO:0000259" key="1">
    <source>
        <dbReference type="Pfam" id="PF20150"/>
    </source>
</evidence>
<dbReference type="HOGENOM" id="CLU_131057_0_0_1"/>
<dbReference type="OrthoDB" id="3540486at2759"/>
<name>A0A0D2CS80_9EURO</name>
<dbReference type="RefSeq" id="XP_013313476.1">
    <property type="nucleotide sequence ID" value="XM_013458022.1"/>
</dbReference>
<feature type="domain" description="2EXR" evidence="1">
    <location>
        <begin position="6"/>
        <end position="86"/>
    </location>
</feature>
<proteinExistence type="predicted"/>
<organism evidence="2 3">
    <name type="scientific">Exophiala xenobiotica</name>
    <dbReference type="NCBI Taxonomy" id="348802"/>
    <lineage>
        <taxon>Eukaryota</taxon>
        <taxon>Fungi</taxon>
        <taxon>Dikarya</taxon>
        <taxon>Ascomycota</taxon>
        <taxon>Pezizomycotina</taxon>
        <taxon>Eurotiomycetes</taxon>
        <taxon>Chaetothyriomycetidae</taxon>
        <taxon>Chaetothyriales</taxon>
        <taxon>Herpotrichiellaceae</taxon>
        <taxon>Exophiala</taxon>
    </lineage>
</organism>
<dbReference type="AlphaFoldDB" id="A0A0D2CS80"/>
<evidence type="ECO:0000313" key="3">
    <source>
        <dbReference type="Proteomes" id="UP000054342"/>
    </source>
</evidence>
<dbReference type="GeneID" id="25330412"/>